<dbReference type="InterPro" id="IPR018422">
    <property type="entry name" value="Cation/H_exchanger_CPA1"/>
</dbReference>
<name>R7T9E5_CAPTE</name>
<organism evidence="12">
    <name type="scientific">Capitella teleta</name>
    <name type="common">Polychaete worm</name>
    <dbReference type="NCBI Taxonomy" id="283909"/>
    <lineage>
        <taxon>Eukaryota</taxon>
        <taxon>Metazoa</taxon>
        <taxon>Spiralia</taxon>
        <taxon>Lophotrochozoa</taxon>
        <taxon>Annelida</taxon>
        <taxon>Polychaeta</taxon>
        <taxon>Sedentaria</taxon>
        <taxon>Scolecida</taxon>
        <taxon>Capitellidae</taxon>
        <taxon>Capitella</taxon>
    </lineage>
</organism>
<evidence type="ECO:0000256" key="3">
    <source>
        <dbReference type="ARBA" id="ARBA00022692"/>
    </source>
</evidence>
<feature type="transmembrane region" description="Helical" evidence="10">
    <location>
        <begin position="244"/>
        <end position="269"/>
    </location>
</feature>
<dbReference type="InterPro" id="IPR004709">
    <property type="entry name" value="NaH_exchanger"/>
</dbReference>
<keyword evidence="14" id="KW-1185">Reference proteome</keyword>
<keyword evidence="9" id="KW-0050">Antiport</keyword>
<evidence type="ECO:0000256" key="6">
    <source>
        <dbReference type="ARBA" id="ARBA00023065"/>
    </source>
</evidence>
<evidence type="ECO:0000256" key="4">
    <source>
        <dbReference type="ARBA" id="ARBA00022989"/>
    </source>
</evidence>
<keyword evidence="7 10" id="KW-0472">Membrane</keyword>
<gene>
    <name evidence="12" type="ORF">CAPTEDRAFT_132934</name>
</gene>
<feature type="transmembrane region" description="Helical" evidence="10">
    <location>
        <begin position="388"/>
        <end position="409"/>
    </location>
</feature>
<accession>R7T9E5</accession>
<dbReference type="AlphaFoldDB" id="R7T9E5"/>
<evidence type="ECO:0000256" key="7">
    <source>
        <dbReference type="ARBA" id="ARBA00023136"/>
    </source>
</evidence>
<dbReference type="GO" id="GO:0005886">
    <property type="term" value="C:plasma membrane"/>
    <property type="evidence" value="ECO:0007669"/>
    <property type="project" value="TreeGrafter"/>
</dbReference>
<dbReference type="EnsemblMetazoa" id="CapteT132934">
    <property type="protein sequence ID" value="CapteP132934"/>
    <property type="gene ID" value="CapteG132934"/>
</dbReference>
<dbReference type="PANTHER" id="PTHR10110">
    <property type="entry name" value="SODIUM/HYDROGEN EXCHANGER"/>
    <property type="match status" value="1"/>
</dbReference>
<dbReference type="OrthoDB" id="196264at2759"/>
<dbReference type="PANTHER" id="PTHR10110:SF126">
    <property type="entry name" value="NA(+)_H(+) EXCHANGER PROTEIN 7"/>
    <property type="match status" value="1"/>
</dbReference>
<evidence type="ECO:0000256" key="5">
    <source>
        <dbReference type="ARBA" id="ARBA00023053"/>
    </source>
</evidence>
<dbReference type="GO" id="GO:0015385">
    <property type="term" value="F:sodium:proton antiporter activity"/>
    <property type="evidence" value="ECO:0007669"/>
    <property type="project" value="InterPro"/>
</dbReference>
<feature type="transmembrane region" description="Helical" evidence="10">
    <location>
        <begin position="320"/>
        <end position="345"/>
    </location>
</feature>
<dbReference type="GO" id="GO:0051453">
    <property type="term" value="P:regulation of intracellular pH"/>
    <property type="evidence" value="ECO:0007669"/>
    <property type="project" value="TreeGrafter"/>
</dbReference>
<evidence type="ECO:0000313" key="12">
    <source>
        <dbReference type="EMBL" id="ELT90348.1"/>
    </source>
</evidence>
<dbReference type="HOGENOM" id="CLU_005912_4_2_1"/>
<dbReference type="GO" id="GO:0015386">
    <property type="term" value="F:potassium:proton antiporter activity"/>
    <property type="evidence" value="ECO:0007669"/>
    <property type="project" value="TreeGrafter"/>
</dbReference>
<dbReference type="EMBL" id="KB310962">
    <property type="protein sequence ID" value="ELT90348.1"/>
    <property type="molecule type" value="Genomic_DNA"/>
</dbReference>
<keyword evidence="5" id="KW-0915">Sodium</keyword>
<reference evidence="12 14" key="2">
    <citation type="journal article" date="2013" name="Nature">
        <title>Insights into bilaterian evolution from three spiralian genomes.</title>
        <authorList>
            <person name="Simakov O."/>
            <person name="Marletaz F."/>
            <person name="Cho S.J."/>
            <person name="Edsinger-Gonzales E."/>
            <person name="Havlak P."/>
            <person name="Hellsten U."/>
            <person name="Kuo D.H."/>
            <person name="Larsson T."/>
            <person name="Lv J."/>
            <person name="Arendt D."/>
            <person name="Savage R."/>
            <person name="Osoegawa K."/>
            <person name="de Jong P."/>
            <person name="Grimwood J."/>
            <person name="Chapman J.A."/>
            <person name="Shapiro H."/>
            <person name="Aerts A."/>
            <person name="Otillar R.P."/>
            <person name="Terry A.Y."/>
            <person name="Boore J.L."/>
            <person name="Grigoriev I.V."/>
            <person name="Lindberg D.R."/>
            <person name="Seaver E.C."/>
            <person name="Weisblat D.A."/>
            <person name="Putnam N.H."/>
            <person name="Rokhsar D.S."/>
        </authorList>
    </citation>
    <scope>NUCLEOTIDE SEQUENCE</scope>
    <source>
        <strain evidence="12 14">I ESC-2004</strain>
    </source>
</reference>
<dbReference type="STRING" id="283909.R7T9E5"/>
<dbReference type="Pfam" id="PF00999">
    <property type="entry name" value="Na_H_Exchanger"/>
    <property type="match status" value="1"/>
</dbReference>
<evidence type="ECO:0000256" key="9">
    <source>
        <dbReference type="RuleBase" id="RU003722"/>
    </source>
</evidence>
<keyword evidence="3 9" id="KW-0812">Transmembrane</keyword>
<keyword evidence="2 9" id="KW-0813">Transport</keyword>
<dbReference type="NCBIfam" id="TIGR00840">
    <property type="entry name" value="b_cpa1"/>
    <property type="match status" value="1"/>
</dbReference>
<keyword evidence="4 10" id="KW-1133">Transmembrane helix</keyword>
<comment type="subcellular location">
    <subcellularLocation>
        <location evidence="1">Membrane</location>
        <topology evidence="1">Multi-pass membrane protein</topology>
    </subcellularLocation>
</comment>
<evidence type="ECO:0000256" key="8">
    <source>
        <dbReference type="ARBA" id="ARBA00023201"/>
    </source>
</evidence>
<feature type="transmembrane region" description="Helical" evidence="10">
    <location>
        <begin position="129"/>
        <end position="152"/>
    </location>
</feature>
<dbReference type="OMA" id="HWMIPTM"/>
<evidence type="ECO:0000256" key="10">
    <source>
        <dbReference type="SAM" id="Phobius"/>
    </source>
</evidence>
<reference evidence="14" key="1">
    <citation type="submission" date="2012-12" db="EMBL/GenBank/DDBJ databases">
        <authorList>
            <person name="Hellsten U."/>
            <person name="Grimwood J."/>
            <person name="Chapman J.A."/>
            <person name="Shapiro H."/>
            <person name="Aerts A."/>
            <person name="Otillar R.P."/>
            <person name="Terry A.Y."/>
            <person name="Boore J.L."/>
            <person name="Simakov O."/>
            <person name="Marletaz F."/>
            <person name="Cho S.-J."/>
            <person name="Edsinger-Gonzales E."/>
            <person name="Havlak P."/>
            <person name="Kuo D.-H."/>
            <person name="Larsson T."/>
            <person name="Lv J."/>
            <person name="Arendt D."/>
            <person name="Savage R."/>
            <person name="Osoegawa K."/>
            <person name="de Jong P."/>
            <person name="Lindberg D.R."/>
            <person name="Seaver E.C."/>
            <person name="Weisblat D.A."/>
            <person name="Putnam N.H."/>
            <person name="Grigoriev I.V."/>
            <person name="Rokhsar D.S."/>
        </authorList>
    </citation>
    <scope>NUCLEOTIDE SEQUENCE</scope>
    <source>
        <strain evidence="14">I ESC-2004</strain>
    </source>
</reference>
<sequence length="513" mass="57262">MDYVREPLIITLFLLVAAVCKLGFHHANFLSSILPESCLLIILGTVVGAILQRTNVAIVTLSPRLFFLFLLPPIILESAFSLHDRVFFDNLGTILIYAVIGTVINCFIIGPTLYGLAKIGAMGTIHITMVQCLVFSSLIVAVDPVAVLAIFQEIGVNNVLYFLVFGESLLNDAVTVVLYNMMKVFNEMDVIPVEQMLLGVASFFTISLLGLSIGILFGILTAIITKFTESVRVVEPLAVFALAYSAYLFAELFHFSGIISIIGCGLVQAQYSFHNISQKSLTTVTYFSKMLSSMCDCVIFMFLGLALVHDKHVWHTGFILWVNLLCFVSRFVVVYALTFVANRWYRMRTIDWEEQFIMAYGGLRGAVAFCLVAMLSKESLELRDLFETTTLSVIIFTVFIQGISIKPLVRLLRIQRKDAVAISLYQEINVHVTDHVMAGIEEIIGRHGANYFRVSRPGSASRHDRPCNVGICRRCWIALMENISNIGCSGLHKLRMIASWKCTNKLLCSAWLL</sequence>
<dbReference type="GO" id="GO:0098719">
    <property type="term" value="P:sodium ion import across plasma membrane"/>
    <property type="evidence" value="ECO:0007669"/>
    <property type="project" value="TreeGrafter"/>
</dbReference>
<evidence type="ECO:0000313" key="13">
    <source>
        <dbReference type="EnsemblMetazoa" id="CapteP132934"/>
    </source>
</evidence>
<evidence type="ECO:0000256" key="2">
    <source>
        <dbReference type="ARBA" id="ARBA00022448"/>
    </source>
</evidence>
<feature type="transmembrane region" description="Helical" evidence="10">
    <location>
        <begin position="33"/>
        <end position="51"/>
    </location>
</feature>
<feature type="transmembrane region" description="Helical" evidence="10">
    <location>
        <begin position="7"/>
        <end position="27"/>
    </location>
</feature>
<dbReference type="InterPro" id="IPR006153">
    <property type="entry name" value="Cation/H_exchanger_TM"/>
</dbReference>
<dbReference type="EMBL" id="AMQN01014422">
    <property type="status" value="NOT_ANNOTATED_CDS"/>
    <property type="molecule type" value="Genomic_DNA"/>
</dbReference>
<proteinExistence type="inferred from homology"/>
<feature type="transmembrane region" description="Helical" evidence="10">
    <location>
        <begin position="200"/>
        <end position="224"/>
    </location>
</feature>
<feature type="domain" description="Cation/H+ exchanger transmembrane" evidence="11">
    <location>
        <begin position="15"/>
        <end position="410"/>
    </location>
</feature>
<protein>
    <recommendedName>
        <fullName evidence="9">Sodium/hydrogen exchanger</fullName>
    </recommendedName>
</protein>
<keyword evidence="6 9" id="KW-0406">Ion transport</keyword>
<evidence type="ECO:0000259" key="11">
    <source>
        <dbReference type="Pfam" id="PF00999"/>
    </source>
</evidence>
<reference evidence="13" key="3">
    <citation type="submission" date="2015-06" db="UniProtKB">
        <authorList>
            <consortium name="EnsemblMetazoa"/>
        </authorList>
    </citation>
    <scope>IDENTIFICATION</scope>
</reference>
<feature type="transmembrane region" description="Helical" evidence="10">
    <location>
        <begin position="290"/>
        <end position="308"/>
    </location>
</feature>
<dbReference type="Gene3D" id="6.10.140.1330">
    <property type="match status" value="1"/>
</dbReference>
<feature type="transmembrane region" description="Helical" evidence="10">
    <location>
        <begin position="357"/>
        <end position="376"/>
    </location>
</feature>
<evidence type="ECO:0000256" key="1">
    <source>
        <dbReference type="ARBA" id="ARBA00004141"/>
    </source>
</evidence>
<comment type="similarity">
    <text evidence="9">Belongs to the monovalent cation:proton antiporter 1 (CPA1) transporter (TC 2.A.36) family.</text>
</comment>
<feature type="transmembrane region" description="Helical" evidence="10">
    <location>
        <begin position="63"/>
        <end position="82"/>
    </location>
</feature>
<feature type="transmembrane region" description="Helical" evidence="10">
    <location>
        <begin position="94"/>
        <end position="117"/>
    </location>
</feature>
<dbReference type="PRINTS" id="PR01084">
    <property type="entry name" value="NAHEXCHNGR"/>
</dbReference>
<keyword evidence="8 9" id="KW-0739">Sodium transport</keyword>
<evidence type="ECO:0000313" key="14">
    <source>
        <dbReference type="Proteomes" id="UP000014760"/>
    </source>
</evidence>
<feature type="transmembrane region" description="Helical" evidence="10">
    <location>
        <begin position="158"/>
        <end position="179"/>
    </location>
</feature>
<dbReference type="Proteomes" id="UP000014760">
    <property type="component" value="Unassembled WGS sequence"/>
</dbReference>